<dbReference type="SUPFAM" id="SSF68906">
    <property type="entry name" value="SAP domain"/>
    <property type="match status" value="1"/>
</dbReference>
<keyword evidence="4 13" id="KW-0378">Hydrolase</keyword>
<evidence type="ECO:0000256" key="1">
    <source>
        <dbReference type="ARBA" id="ARBA00004123"/>
    </source>
</evidence>
<dbReference type="SUPFAM" id="SSF100939">
    <property type="entry name" value="SPOC domain-like"/>
    <property type="match status" value="1"/>
</dbReference>
<feature type="compositionally biased region" description="Acidic residues" evidence="11">
    <location>
        <begin position="147"/>
        <end position="157"/>
    </location>
</feature>
<evidence type="ECO:0000256" key="8">
    <source>
        <dbReference type="ARBA" id="ARBA00023172"/>
    </source>
</evidence>
<dbReference type="InterPro" id="IPR016194">
    <property type="entry name" value="SPOC-like_C_dom_sf"/>
</dbReference>
<dbReference type="Gene3D" id="2.40.290.10">
    <property type="match status" value="1"/>
</dbReference>
<keyword evidence="10" id="KW-0539">Nucleus</keyword>
<feature type="domain" description="SAP" evidence="12">
    <location>
        <begin position="669"/>
        <end position="703"/>
    </location>
</feature>
<dbReference type="Pfam" id="PF03731">
    <property type="entry name" value="Ku_N"/>
    <property type="match status" value="1"/>
</dbReference>
<dbReference type="GO" id="GO:0004386">
    <property type="term" value="F:helicase activity"/>
    <property type="evidence" value="ECO:0007669"/>
    <property type="project" value="UniProtKB-KW"/>
</dbReference>
<dbReference type="PANTHER" id="PTHR12604">
    <property type="entry name" value="KU AUTOANTIGEN DNA HELICASE"/>
    <property type="match status" value="1"/>
</dbReference>
<dbReference type="InterPro" id="IPR006164">
    <property type="entry name" value="DNA_bd_Ku70/Ku80"/>
</dbReference>
<feature type="region of interest" description="Disordered" evidence="11">
    <location>
        <begin position="64"/>
        <end position="85"/>
    </location>
</feature>
<dbReference type="InterPro" id="IPR003034">
    <property type="entry name" value="SAP_dom"/>
</dbReference>
<dbReference type="Gene3D" id="4.10.970.10">
    <property type="entry name" value="Ku70, bridge and pillars"/>
    <property type="match status" value="1"/>
</dbReference>
<dbReference type="InterPro" id="IPR027388">
    <property type="entry name" value="Ku70_bridge/pillars_dom_sf"/>
</dbReference>
<dbReference type="Gene3D" id="3.40.50.410">
    <property type="entry name" value="von Willebrand factor, type A domain"/>
    <property type="match status" value="1"/>
</dbReference>
<dbReference type="InterPro" id="IPR006165">
    <property type="entry name" value="Ku70"/>
</dbReference>
<keyword evidence="9" id="KW-0234">DNA repair</keyword>
<dbReference type="GO" id="GO:0042162">
    <property type="term" value="F:telomeric DNA binding"/>
    <property type="evidence" value="ECO:0007669"/>
    <property type="project" value="InterPro"/>
</dbReference>
<evidence type="ECO:0000313" key="13">
    <source>
        <dbReference type="EMBL" id="KAK1743463.1"/>
    </source>
</evidence>
<organism evidence="13 14">
    <name type="scientific">Skeletonema marinoi</name>
    <dbReference type="NCBI Taxonomy" id="267567"/>
    <lineage>
        <taxon>Eukaryota</taxon>
        <taxon>Sar</taxon>
        <taxon>Stramenopiles</taxon>
        <taxon>Ochrophyta</taxon>
        <taxon>Bacillariophyta</taxon>
        <taxon>Coscinodiscophyceae</taxon>
        <taxon>Thalassiosirophycidae</taxon>
        <taxon>Thalassiosirales</taxon>
        <taxon>Skeletonemataceae</taxon>
        <taxon>Skeletonema</taxon>
        <taxon>Skeletonema marinoi-dohrnii complex</taxon>
    </lineage>
</organism>
<reference evidence="13" key="1">
    <citation type="submission" date="2023-06" db="EMBL/GenBank/DDBJ databases">
        <title>Survivors Of The Sea: Transcriptome response of Skeletonema marinoi to long-term dormancy.</title>
        <authorList>
            <person name="Pinder M.I.M."/>
            <person name="Kourtchenko O."/>
            <person name="Robertson E.K."/>
            <person name="Larsson T."/>
            <person name="Maumus F."/>
            <person name="Osuna-Cruz C.M."/>
            <person name="Vancaester E."/>
            <person name="Stenow R."/>
            <person name="Vandepoele K."/>
            <person name="Ploug H."/>
            <person name="Bruchert V."/>
            <person name="Godhe A."/>
            <person name="Topel M."/>
        </authorList>
    </citation>
    <scope>NUCLEOTIDE SEQUENCE</scope>
    <source>
        <strain evidence="13">R05AC</strain>
    </source>
</reference>
<dbReference type="EMBL" id="JATAAI010000009">
    <property type="protein sequence ID" value="KAK1743463.1"/>
    <property type="molecule type" value="Genomic_DNA"/>
</dbReference>
<evidence type="ECO:0000256" key="6">
    <source>
        <dbReference type="ARBA" id="ARBA00022840"/>
    </source>
</evidence>
<dbReference type="InterPro" id="IPR036465">
    <property type="entry name" value="vWFA_dom_sf"/>
</dbReference>
<evidence type="ECO:0000256" key="3">
    <source>
        <dbReference type="ARBA" id="ARBA00022763"/>
    </source>
</evidence>
<keyword evidence="7" id="KW-0238">DNA-binding</keyword>
<dbReference type="Pfam" id="PF02735">
    <property type="entry name" value="Ku"/>
    <property type="match status" value="1"/>
</dbReference>
<keyword evidence="5" id="KW-0347">Helicase</keyword>
<dbReference type="PROSITE" id="PS50800">
    <property type="entry name" value="SAP"/>
    <property type="match status" value="1"/>
</dbReference>
<feature type="compositionally biased region" description="Acidic residues" evidence="11">
    <location>
        <begin position="1"/>
        <end position="29"/>
    </location>
</feature>
<accession>A0AAD8YCU7</accession>
<dbReference type="InterPro" id="IPR036361">
    <property type="entry name" value="SAP_dom_sf"/>
</dbReference>
<dbReference type="Gene3D" id="1.10.1600.10">
    <property type="match status" value="1"/>
</dbReference>
<evidence type="ECO:0000256" key="2">
    <source>
        <dbReference type="ARBA" id="ARBA00022741"/>
    </source>
</evidence>
<dbReference type="SMART" id="SM00559">
    <property type="entry name" value="Ku78"/>
    <property type="match status" value="1"/>
</dbReference>
<comment type="subcellular location">
    <subcellularLocation>
        <location evidence="1">Nucleus</location>
    </subcellularLocation>
</comment>
<dbReference type="AlphaFoldDB" id="A0AAD8YCU7"/>
<evidence type="ECO:0000256" key="7">
    <source>
        <dbReference type="ARBA" id="ARBA00023125"/>
    </source>
</evidence>
<keyword evidence="8" id="KW-0233">DNA recombination</keyword>
<keyword evidence="3" id="KW-0227">DNA damage</keyword>
<keyword evidence="2" id="KW-0547">Nucleotide-binding</keyword>
<dbReference type="PANTHER" id="PTHR12604:SF2">
    <property type="entry name" value="X-RAY REPAIR CROSS-COMPLEMENTING PROTEIN 6"/>
    <property type="match status" value="1"/>
</dbReference>
<evidence type="ECO:0000256" key="11">
    <source>
        <dbReference type="SAM" id="MobiDB-lite"/>
    </source>
</evidence>
<dbReference type="Proteomes" id="UP001224775">
    <property type="component" value="Unassembled WGS sequence"/>
</dbReference>
<feature type="region of interest" description="Disordered" evidence="11">
    <location>
        <begin position="1"/>
        <end position="35"/>
    </location>
</feature>
<dbReference type="SUPFAM" id="SSF53300">
    <property type="entry name" value="vWA-like"/>
    <property type="match status" value="1"/>
</dbReference>
<dbReference type="GO" id="GO:0003690">
    <property type="term" value="F:double-stranded DNA binding"/>
    <property type="evidence" value="ECO:0007669"/>
    <property type="project" value="TreeGrafter"/>
</dbReference>
<evidence type="ECO:0000313" key="14">
    <source>
        <dbReference type="Proteomes" id="UP001224775"/>
    </source>
</evidence>
<evidence type="ECO:0000259" key="12">
    <source>
        <dbReference type="PROSITE" id="PS50800"/>
    </source>
</evidence>
<dbReference type="GO" id="GO:0006310">
    <property type="term" value="P:DNA recombination"/>
    <property type="evidence" value="ECO:0007669"/>
    <property type="project" value="UniProtKB-KW"/>
</dbReference>
<dbReference type="GO" id="GO:0043564">
    <property type="term" value="C:Ku70:Ku80 complex"/>
    <property type="evidence" value="ECO:0007669"/>
    <property type="project" value="InterPro"/>
</dbReference>
<gene>
    <name evidence="13" type="ORF">QTG54_006084</name>
</gene>
<protein>
    <submittedName>
        <fullName evidence="13">Ku70 family protein</fullName>
        <ecNumber evidence="13">3.6.4.-</ecNumber>
    </submittedName>
</protein>
<feature type="compositionally biased region" description="Acidic residues" evidence="11">
    <location>
        <begin position="64"/>
        <end position="75"/>
    </location>
</feature>
<feature type="region of interest" description="Disordered" evidence="11">
    <location>
        <begin position="137"/>
        <end position="169"/>
    </location>
</feature>
<dbReference type="EC" id="3.6.4.-" evidence="13"/>
<dbReference type="GO" id="GO:0006303">
    <property type="term" value="P:double-strand break repair via nonhomologous end joining"/>
    <property type="evidence" value="ECO:0007669"/>
    <property type="project" value="InterPro"/>
</dbReference>
<dbReference type="InterPro" id="IPR005161">
    <property type="entry name" value="Ku_N"/>
</dbReference>
<dbReference type="GO" id="GO:0003684">
    <property type="term" value="F:damaged DNA binding"/>
    <property type="evidence" value="ECO:0007669"/>
    <property type="project" value="InterPro"/>
</dbReference>
<evidence type="ECO:0000256" key="4">
    <source>
        <dbReference type="ARBA" id="ARBA00022801"/>
    </source>
</evidence>
<evidence type="ECO:0000256" key="9">
    <source>
        <dbReference type="ARBA" id="ARBA00023204"/>
    </source>
</evidence>
<keyword evidence="14" id="KW-1185">Reference proteome</keyword>
<sequence>MSNPFGEEEPDWFLDPDDDGGDANDDDENNPSSAGGFGAEHILLLIDCHESMFEKYIPLLDDADMDDDDDNEEMEGSNKNAPAKEKKLFAPHEVAITAAHRLLRMKIRNIAETKTGKRDGVGILLYGCNTKRCLQGKLDTSPKSGGDDESDSDEEEEQHSTHELLELAPPGTEHILKVQECVPPSRDNKSNQQQRDLQKEFSTLGSVQNDDDDEGVSGCCTLRQALVDANKIFEAAKCVKMRSPSGKDLPDAKTIWIFTNQDNPCSSEFDKIQTITHAKDLKDATVDIHVMPLPKKSGDFDKALLYNDLLSPISVQEDVDCFADNSGTLDIEDVLEHFGHFARKVRKYAYVPLFLPGWKEREGDPGIMLDLYSVVRERKKPVPITVHQEKSTATAKRSSIIDKENGGVVEKKDLHYFAEFCGGRVTLHPDDIAKLKDLSRSNMAGCVVLLGFKPMASLDVTFPLSKNSIAFANDSIVAGSNKAFYNLKDAMERKNVYAVAELHTRAKSVSRMVALVPHRSSNGGLLIMPLPFKEDVREVAKEDIGFADQEAVDAAKNLISKSTVNHEGNFSEMLPENPWLKHFFGYLESISLGRELDEVEDETKMDVEGLLAVARQQIEDFSISLPIDPEPVKKERKRKADAVSKTSKGDTPMEDIEEEWIDLYKNDEISGKTAPELKAFLKSRGERVGGKKGELVDRVNRVIYDHIFSKK</sequence>
<dbReference type="Pfam" id="PF02037">
    <property type="entry name" value="SAP"/>
    <property type="match status" value="1"/>
</dbReference>
<keyword evidence="6" id="KW-0067">ATP-binding</keyword>
<dbReference type="PIRSF" id="PIRSF003033">
    <property type="entry name" value="Ku70"/>
    <property type="match status" value="1"/>
</dbReference>
<dbReference type="GO" id="GO:0000723">
    <property type="term" value="P:telomere maintenance"/>
    <property type="evidence" value="ECO:0007669"/>
    <property type="project" value="InterPro"/>
</dbReference>
<dbReference type="GO" id="GO:0005524">
    <property type="term" value="F:ATP binding"/>
    <property type="evidence" value="ECO:0007669"/>
    <property type="project" value="UniProtKB-KW"/>
</dbReference>
<dbReference type="GO" id="GO:0016787">
    <property type="term" value="F:hydrolase activity"/>
    <property type="evidence" value="ECO:0007669"/>
    <property type="project" value="UniProtKB-KW"/>
</dbReference>
<evidence type="ECO:0000256" key="10">
    <source>
        <dbReference type="ARBA" id="ARBA00023242"/>
    </source>
</evidence>
<name>A0AAD8YCU7_9STRA</name>
<proteinExistence type="predicted"/>
<comment type="caution">
    <text evidence="13">The sequence shown here is derived from an EMBL/GenBank/DDBJ whole genome shotgun (WGS) entry which is preliminary data.</text>
</comment>
<evidence type="ECO:0000256" key="5">
    <source>
        <dbReference type="ARBA" id="ARBA00022806"/>
    </source>
</evidence>